<dbReference type="Proteomes" id="UP000308199">
    <property type="component" value="Unassembled WGS sequence"/>
</dbReference>
<keyword evidence="5" id="KW-0862">Zinc</keyword>
<dbReference type="PANTHER" id="PTHR46539">
    <property type="entry name" value="E3 UBIQUITIN-PROTEIN LIGASE ATL42"/>
    <property type="match status" value="1"/>
</dbReference>
<dbReference type="PROSITE" id="PS50089">
    <property type="entry name" value="ZF_RING_2"/>
    <property type="match status" value="1"/>
</dbReference>
<keyword evidence="4 8" id="KW-0863">Zinc-finger</keyword>
<protein>
    <recommendedName>
        <fullName evidence="11">RING-type domain-containing protein</fullName>
    </recommendedName>
</protein>
<evidence type="ECO:0000256" key="1">
    <source>
        <dbReference type="ARBA" id="ARBA00004370"/>
    </source>
</evidence>
<keyword evidence="7 10" id="KW-0472">Membrane</keyword>
<feature type="region of interest" description="Disordered" evidence="9">
    <location>
        <begin position="464"/>
        <end position="508"/>
    </location>
</feature>
<dbReference type="Gene3D" id="3.30.40.10">
    <property type="entry name" value="Zinc/RING finger domain, C3HC4 (zinc finger)"/>
    <property type="match status" value="1"/>
</dbReference>
<evidence type="ECO:0000256" key="2">
    <source>
        <dbReference type="ARBA" id="ARBA00022692"/>
    </source>
</evidence>
<evidence type="ECO:0000256" key="4">
    <source>
        <dbReference type="ARBA" id="ARBA00022771"/>
    </source>
</evidence>
<evidence type="ECO:0000313" key="13">
    <source>
        <dbReference type="Proteomes" id="UP000308199"/>
    </source>
</evidence>
<gene>
    <name evidence="12" type="ORF">EW145_g4837</name>
</gene>
<name>A0A4S4L6X3_9AGAM</name>
<feature type="region of interest" description="Disordered" evidence="9">
    <location>
        <begin position="1"/>
        <end position="41"/>
    </location>
</feature>
<dbReference type="SMART" id="SM00184">
    <property type="entry name" value="RING"/>
    <property type="match status" value="1"/>
</dbReference>
<comment type="subcellular location">
    <subcellularLocation>
        <location evidence="1">Membrane</location>
    </subcellularLocation>
</comment>
<dbReference type="InterPro" id="IPR001841">
    <property type="entry name" value="Znf_RING"/>
</dbReference>
<keyword evidence="2 10" id="KW-0812">Transmembrane</keyword>
<evidence type="ECO:0000256" key="7">
    <source>
        <dbReference type="ARBA" id="ARBA00023136"/>
    </source>
</evidence>
<feature type="compositionally biased region" description="Low complexity" evidence="9">
    <location>
        <begin position="487"/>
        <end position="508"/>
    </location>
</feature>
<accession>A0A4S4L6X3</accession>
<sequence>MESETFQPSPAQLSRRHSTGAVATRRQQRRPGIATRRSVDIGSIAFPDPLLEEEGSGGSTQHPSLPAAALRRYDWARQPGVRDSGLATSSSISQFNTTIRESPPQRHAFEPLAEDRPSLFRVGLPPPPTVARERPAQIRRVPVSNQRRRVSDRALAFFGYGSGNRHRKELVALVWTLSFAFIQFAVTISLISYSSVHHSPTQPTLSEWTTCDKPLGLWGCFWLVKIVLDCCMTYWGWRRDCKIRQSDEDDSEVHLEEGLPGDRLPAHEYIDRSTFEPYLMILEVFAVAMLLFIIGPLIYLFWNIILVCLGRHPMQLPHYINPEVGKISKTLVNQIPLVLYIPSPPGEEKNGVADSAPDPSVISKPQPAYGSVEHTYPPKSLTQKRRFMFLRRGASKLGGYNDYVTHDEKSARTVTVWEDCWEQGEFPFVRLTENRASCAICLLDFEEPRRRVAREVIKSWAQNNTNREALTPEKTVSEGTDADTNNSSSVSAAQQSGVQEVSVEQNNNNRDSMHSLRLEDAGEGPQPLRLLDCGHVFHKTCVDPWLTDVSGRCPTCQQRVLIHPPQKDRDRVRP</sequence>
<feature type="compositionally biased region" description="Polar residues" evidence="9">
    <location>
        <begin position="1"/>
        <end position="12"/>
    </location>
</feature>
<keyword evidence="6 10" id="KW-1133">Transmembrane helix</keyword>
<feature type="transmembrane region" description="Helical" evidence="10">
    <location>
        <begin position="170"/>
        <end position="195"/>
    </location>
</feature>
<evidence type="ECO:0000256" key="9">
    <source>
        <dbReference type="SAM" id="MobiDB-lite"/>
    </source>
</evidence>
<reference evidence="12 13" key="1">
    <citation type="submission" date="2019-02" db="EMBL/GenBank/DDBJ databases">
        <title>Genome sequencing of the rare red list fungi Phellinidium pouzarii.</title>
        <authorList>
            <person name="Buettner E."/>
            <person name="Kellner H."/>
        </authorList>
    </citation>
    <scope>NUCLEOTIDE SEQUENCE [LARGE SCALE GENOMIC DNA]</scope>
    <source>
        <strain evidence="12 13">DSM 108285</strain>
    </source>
</reference>
<dbReference type="EMBL" id="SGPK01000266">
    <property type="protein sequence ID" value="THH05380.1"/>
    <property type="molecule type" value="Genomic_DNA"/>
</dbReference>
<dbReference type="Pfam" id="PF13639">
    <property type="entry name" value="zf-RING_2"/>
    <property type="match status" value="1"/>
</dbReference>
<dbReference type="PANTHER" id="PTHR46539:SF1">
    <property type="entry name" value="E3 UBIQUITIN-PROTEIN LIGASE ATL42"/>
    <property type="match status" value="1"/>
</dbReference>
<evidence type="ECO:0000256" key="5">
    <source>
        <dbReference type="ARBA" id="ARBA00022833"/>
    </source>
</evidence>
<keyword evidence="13" id="KW-1185">Reference proteome</keyword>
<evidence type="ECO:0000256" key="8">
    <source>
        <dbReference type="PROSITE-ProRule" id="PRU00175"/>
    </source>
</evidence>
<evidence type="ECO:0000313" key="12">
    <source>
        <dbReference type="EMBL" id="THH05380.1"/>
    </source>
</evidence>
<organism evidence="12 13">
    <name type="scientific">Phellinidium pouzarii</name>
    <dbReference type="NCBI Taxonomy" id="167371"/>
    <lineage>
        <taxon>Eukaryota</taxon>
        <taxon>Fungi</taxon>
        <taxon>Dikarya</taxon>
        <taxon>Basidiomycota</taxon>
        <taxon>Agaricomycotina</taxon>
        <taxon>Agaricomycetes</taxon>
        <taxon>Hymenochaetales</taxon>
        <taxon>Hymenochaetaceae</taxon>
        <taxon>Phellinidium</taxon>
    </lineage>
</organism>
<dbReference type="GO" id="GO:0016020">
    <property type="term" value="C:membrane"/>
    <property type="evidence" value="ECO:0007669"/>
    <property type="project" value="UniProtKB-SubCell"/>
</dbReference>
<dbReference type="OrthoDB" id="8062037at2759"/>
<feature type="domain" description="RING-type" evidence="11">
    <location>
        <begin position="530"/>
        <end position="557"/>
    </location>
</feature>
<dbReference type="InterPro" id="IPR013083">
    <property type="entry name" value="Znf_RING/FYVE/PHD"/>
</dbReference>
<feature type="region of interest" description="Disordered" evidence="9">
    <location>
        <begin position="348"/>
        <end position="373"/>
    </location>
</feature>
<evidence type="ECO:0000259" key="11">
    <source>
        <dbReference type="PROSITE" id="PS50089"/>
    </source>
</evidence>
<evidence type="ECO:0000256" key="3">
    <source>
        <dbReference type="ARBA" id="ARBA00022723"/>
    </source>
</evidence>
<comment type="caution">
    <text evidence="12">The sequence shown here is derived from an EMBL/GenBank/DDBJ whole genome shotgun (WGS) entry which is preliminary data.</text>
</comment>
<feature type="transmembrane region" description="Helical" evidence="10">
    <location>
        <begin position="215"/>
        <end position="237"/>
    </location>
</feature>
<proteinExistence type="predicted"/>
<dbReference type="AlphaFoldDB" id="A0A4S4L6X3"/>
<keyword evidence="3" id="KW-0479">Metal-binding</keyword>
<dbReference type="GO" id="GO:0008270">
    <property type="term" value="F:zinc ion binding"/>
    <property type="evidence" value="ECO:0007669"/>
    <property type="project" value="UniProtKB-KW"/>
</dbReference>
<dbReference type="SUPFAM" id="SSF57850">
    <property type="entry name" value="RING/U-box"/>
    <property type="match status" value="1"/>
</dbReference>
<feature type="transmembrane region" description="Helical" evidence="10">
    <location>
        <begin position="278"/>
        <end position="302"/>
    </location>
</feature>
<evidence type="ECO:0000256" key="6">
    <source>
        <dbReference type="ARBA" id="ARBA00022989"/>
    </source>
</evidence>
<evidence type="ECO:0000256" key="10">
    <source>
        <dbReference type="SAM" id="Phobius"/>
    </source>
</evidence>